<dbReference type="InterPro" id="IPR012341">
    <property type="entry name" value="6hp_glycosidase-like_sf"/>
</dbReference>
<dbReference type="GO" id="GO:0005975">
    <property type="term" value="P:carbohydrate metabolic process"/>
    <property type="evidence" value="ECO:0007669"/>
    <property type="project" value="InterPro"/>
</dbReference>
<gene>
    <name evidence="2" type="ORF">SAMN05216464_101538</name>
</gene>
<dbReference type="Gene3D" id="1.50.10.10">
    <property type="match status" value="1"/>
</dbReference>
<protein>
    <submittedName>
        <fullName evidence="2">Alpha-L-rhamnosidase</fullName>
    </submittedName>
</protein>
<dbReference type="STRING" id="1391627.SAMN05216464_101538"/>
<dbReference type="EMBL" id="FNAI01000001">
    <property type="protein sequence ID" value="SDD36569.1"/>
    <property type="molecule type" value="Genomic_DNA"/>
</dbReference>
<dbReference type="Gene3D" id="2.60.420.10">
    <property type="entry name" value="Maltose phosphorylase, domain 3"/>
    <property type="match status" value="1"/>
</dbReference>
<name>A0A1G6U5H2_9SPHI</name>
<proteinExistence type="predicted"/>
<sequence>MIYFTREFTLCAHIVKANFNIKPSSILLLILCLGCWKSVQGQINGYPPVSAIKKGRLNPLSPDPVMNYTWANPKASDDLESYQLKPVSWVVSKTASFNMTDYKKNDVIVVNGKGDIRFDFGRTNAGWLEFEADDLKDSIAMSISEYNQPAIVNNGAVHRFKTLAPVKHGQTYRLELNPELYEGVRFGWIHVLSHQQRWHIKNLRLVCQVKPTNYQGSFSCSDPELTRIWYTGAYTVKLNLLKNYFGAILIERQDRFSWTGDAYVAQAASMVAFGNYDFVKTNIDYTSKLDNGIASYALYWVLSLIDYVNYTGDVEFAKKYIDNACKKLDRAYEHFGKAPNLEFFGWDERLGAGFENANITESQYAYSMVSIRTWLEYGRLMKQIGRLDLATKYIDYAIQKIAEERNKNNWQSNYGLHASADAVNTGLTTSVENGVFYKSNFTDRVNRVSYSPFNEYFIIGAMAKMQKYTDAVSAIKDVWGGQLKYGGTTFFEVYRPSWNAILGKNDAVPNNQCTYTSLTHPWSAGVVKWLSEEILGIKPLDLGFKTFEIVPHLADTINAVSGSTPTLKGTISASFNVKSGRATVTIPDGTMATRVAIPLGGNSVKSLYLNGRLIWEGKGSNNRSQNDIKVNDGYLNIMGLAPGKYEYKMVYNSFVKRKPMVNLPWNYAINAFKQDSLTAGKWRDKYGREGFTLFNSVESGKTLQKLPAYVSSVVLRNEAKVHTNLPGDDRVLTDTMGFVGGFGAAVTQDPIPLLETMTMDIQVKDDKVHQLALYFLDWDKSGRRSELEIFDAKTLKLLAPVQMVKQYQAGKYLVFNYSGSIRIRINQVRGPNAALSGVFFDKFK</sequence>
<dbReference type="Proteomes" id="UP000199072">
    <property type="component" value="Unassembled WGS sequence"/>
</dbReference>
<dbReference type="Pfam" id="PF17390">
    <property type="entry name" value="Bac_rhamnosid_C"/>
    <property type="match status" value="1"/>
</dbReference>
<dbReference type="InterPro" id="IPR008928">
    <property type="entry name" value="6-hairpin_glycosidase_sf"/>
</dbReference>
<dbReference type="AlphaFoldDB" id="A0A1G6U5H2"/>
<evidence type="ECO:0000259" key="1">
    <source>
        <dbReference type="Pfam" id="PF17390"/>
    </source>
</evidence>
<evidence type="ECO:0000313" key="3">
    <source>
        <dbReference type="Proteomes" id="UP000199072"/>
    </source>
</evidence>
<evidence type="ECO:0000313" key="2">
    <source>
        <dbReference type="EMBL" id="SDD36569.1"/>
    </source>
</evidence>
<dbReference type="SUPFAM" id="SSF48208">
    <property type="entry name" value="Six-hairpin glycosidases"/>
    <property type="match status" value="1"/>
</dbReference>
<accession>A0A1G6U5H2</accession>
<feature type="domain" description="Alpha-L-rhamnosidase C-terminal" evidence="1">
    <location>
        <begin position="536"/>
        <end position="601"/>
    </location>
</feature>
<dbReference type="InterPro" id="IPR035398">
    <property type="entry name" value="Bac_rhamnosid_C"/>
</dbReference>
<organism evidence="2 3">
    <name type="scientific">Mucilaginibacter pineti</name>
    <dbReference type="NCBI Taxonomy" id="1391627"/>
    <lineage>
        <taxon>Bacteria</taxon>
        <taxon>Pseudomonadati</taxon>
        <taxon>Bacteroidota</taxon>
        <taxon>Sphingobacteriia</taxon>
        <taxon>Sphingobacteriales</taxon>
        <taxon>Sphingobacteriaceae</taxon>
        <taxon>Mucilaginibacter</taxon>
    </lineage>
</organism>
<keyword evidence="3" id="KW-1185">Reference proteome</keyword>
<dbReference type="PANTHER" id="PTHR34987">
    <property type="entry name" value="C, PUTATIVE (AFU_ORTHOLOGUE AFUA_3G02880)-RELATED"/>
    <property type="match status" value="1"/>
</dbReference>
<dbReference type="OrthoDB" id="9815108at2"/>
<dbReference type="PANTHER" id="PTHR34987:SF4">
    <property type="entry name" value="ALPHA-L-RHAMNOSIDASE C-TERMINAL DOMAIN-CONTAINING PROTEIN"/>
    <property type="match status" value="1"/>
</dbReference>
<reference evidence="2 3" key="1">
    <citation type="submission" date="2016-10" db="EMBL/GenBank/DDBJ databases">
        <authorList>
            <person name="de Groot N.N."/>
        </authorList>
    </citation>
    <scope>NUCLEOTIDE SEQUENCE [LARGE SCALE GENOMIC DNA]</scope>
    <source>
        <strain evidence="2 3">47C3B</strain>
    </source>
</reference>